<dbReference type="Proteomes" id="UP001470230">
    <property type="component" value="Unassembled WGS sequence"/>
</dbReference>
<reference evidence="1 2" key="1">
    <citation type="submission" date="2024-04" db="EMBL/GenBank/DDBJ databases">
        <title>Tritrichomonas musculus Genome.</title>
        <authorList>
            <person name="Alves-Ferreira E."/>
            <person name="Grigg M."/>
            <person name="Lorenzi H."/>
            <person name="Galac M."/>
        </authorList>
    </citation>
    <scope>NUCLEOTIDE SEQUENCE [LARGE SCALE GENOMIC DNA]</scope>
    <source>
        <strain evidence="1 2">EAF2021</strain>
    </source>
</reference>
<dbReference type="EMBL" id="JAPFFF010000009">
    <property type="protein sequence ID" value="KAK8882493.1"/>
    <property type="molecule type" value="Genomic_DNA"/>
</dbReference>
<accession>A0ABR2JV55</accession>
<evidence type="ECO:0000313" key="2">
    <source>
        <dbReference type="Proteomes" id="UP001470230"/>
    </source>
</evidence>
<gene>
    <name evidence="1" type="ORF">M9Y10_045135</name>
</gene>
<name>A0ABR2JV55_9EUKA</name>
<organism evidence="1 2">
    <name type="scientific">Tritrichomonas musculus</name>
    <dbReference type="NCBI Taxonomy" id="1915356"/>
    <lineage>
        <taxon>Eukaryota</taxon>
        <taxon>Metamonada</taxon>
        <taxon>Parabasalia</taxon>
        <taxon>Tritrichomonadida</taxon>
        <taxon>Tritrichomonadidae</taxon>
        <taxon>Tritrichomonas</taxon>
    </lineage>
</organism>
<sequence>MIRTGRPVFHIKAQWISYDGPDGIEYYKLDSRGNLIKKDGKIQFKYHNEIDEKDQKKLKKKISKETKKEEEEFSFDLYDSYPDCSSGQFDSIFDDLMPISLGGFDFDDIFL</sequence>
<protein>
    <submittedName>
        <fullName evidence="1">Uncharacterized protein</fullName>
    </submittedName>
</protein>
<keyword evidence="2" id="KW-1185">Reference proteome</keyword>
<comment type="caution">
    <text evidence="1">The sequence shown here is derived from an EMBL/GenBank/DDBJ whole genome shotgun (WGS) entry which is preliminary data.</text>
</comment>
<proteinExistence type="predicted"/>
<evidence type="ECO:0000313" key="1">
    <source>
        <dbReference type="EMBL" id="KAK8882493.1"/>
    </source>
</evidence>